<dbReference type="PROSITE" id="PS00101">
    <property type="entry name" value="HEXAPEP_TRANSFERASES"/>
    <property type="match status" value="1"/>
</dbReference>
<dbReference type="Proteomes" id="UP000001231">
    <property type="component" value="Chromosome"/>
</dbReference>
<reference evidence="5 6" key="1">
    <citation type="journal article" date="2009" name="Stand. Genomic Sci.">
        <title>Complete genome sequence of Kangiella koreensis type strain (SW-125).</title>
        <authorList>
            <person name="Han C."/>
            <person name="Sikorski J."/>
            <person name="Lapidus A."/>
            <person name="Nolan M."/>
            <person name="Glavina Del Rio T."/>
            <person name="Tice H."/>
            <person name="Cheng J.F."/>
            <person name="Lucas S."/>
            <person name="Chen F."/>
            <person name="Copeland A."/>
            <person name="Ivanova N."/>
            <person name="Mavromatis K."/>
            <person name="Ovchinnikova G."/>
            <person name="Pati A."/>
            <person name="Bruce D."/>
            <person name="Goodwin L."/>
            <person name="Pitluck S."/>
            <person name="Chen A."/>
            <person name="Palaniappan K."/>
            <person name="Land M."/>
            <person name="Hauser L."/>
            <person name="Chang Y.J."/>
            <person name="Jeffries C.D."/>
            <person name="Chain P."/>
            <person name="Saunders E."/>
            <person name="Brettin T."/>
            <person name="Goker M."/>
            <person name="Tindall B.J."/>
            <person name="Bristow J."/>
            <person name="Eisen J.A."/>
            <person name="Markowitz V."/>
            <person name="Hugenholtz P."/>
            <person name="Kyrpides N.C."/>
            <person name="Klenk H.P."/>
            <person name="Detter J.C."/>
        </authorList>
    </citation>
    <scope>NUCLEOTIDE SEQUENCE [LARGE SCALE GENOMIC DNA]</scope>
    <source>
        <strain evidence="6">DSM 16069 / KCTC 12182 / SW-125</strain>
    </source>
</reference>
<evidence type="ECO:0000256" key="4">
    <source>
        <dbReference type="ARBA" id="ARBA00023315"/>
    </source>
</evidence>
<accession>C7RAP9</accession>
<dbReference type="PANTHER" id="PTHR23416:SF23">
    <property type="entry name" value="ACETYLTRANSFERASE C18B11.09C-RELATED"/>
    <property type="match status" value="1"/>
</dbReference>
<dbReference type="InterPro" id="IPR011004">
    <property type="entry name" value="Trimer_LpxA-like_sf"/>
</dbReference>
<dbReference type="OrthoDB" id="9815592at2"/>
<dbReference type="eggNOG" id="COG0110">
    <property type="taxonomic scope" value="Bacteria"/>
</dbReference>
<evidence type="ECO:0000313" key="5">
    <source>
        <dbReference type="EMBL" id="ACV26341.1"/>
    </source>
</evidence>
<dbReference type="EMBL" id="CP001707">
    <property type="protein sequence ID" value="ACV26341.1"/>
    <property type="molecule type" value="Genomic_DNA"/>
</dbReference>
<keyword evidence="3" id="KW-0677">Repeat</keyword>
<comment type="similarity">
    <text evidence="1">Belongs to the transferase hexapeptide repeat family.</text>
</comment>
<keyword evidence="6" id="KW-1185">Reference proteome</keyword>
<dbReference type="AlphaFoldDB" id="C7RAP9"/>
<dbReference type="GO" id="GO:0008374">
    <property type="term" value="F:O-acyltransferase activity"/>
    <property type="evidence" value="ECO:0007669"/>
    <property type="project" value="TreeGrafter"/>
</dbReference>
<evidence type="ECO:0000256" key="2">
    <source>
        <dbReference type="ARBA" id="ARBA00022679"/>
    </source>
</evidence>
<dbReference type="InterPro" id="IPR051159">
    <property type="entry name" value="Hexapeptide_acetyltransf"/>
</dbReference>
<keyword evidence="4" id="KW-0012">Acyltransferase</keyword>
<dbReference type="HOGENOM" id="CLU_051638_7_2_6"/>
<sequence>MYSLLLVWFGNKLPRLKLCNKLRFVFYKLAGVKIEGRITCLGSMQFPTSSSVGNISIGQKSFINTDVRFAAPKATIKIGASCHIGPRVCFETVSHKINSDGVRETSHRPIEIGKNVWLGAGVIICSGVKIGDDSTIAAGAVVVKDVPKSAMYGGVPAKNLIKN</sequence>
<dbReference type="InterPro" id="IPR001451">
    <property type="entry name" value="Hexapep"/>
</dbReference>
<organism evidence="5 6">
    <name type="scientific">Kangiella koreensis (strain DSM 16069 / JCM 12317 / KCTC 12182 / SW-125)</name>
    <dbReference type="NCBI Taxonomy" id="523791"/>
    <lineage>
        <taxon>Bacteria</taxon>
        <taxon>Pseudomonadati</taxon>
        <taxon>Pseudomonadota</taxon>
        <taxon>Gammaproteobacteria</taxon>
        <taxon>Kangiellales</taxon>
        <taxon>Kangiellaceae</taxon>
        <taxon>Kangiella</taxon>
    </lineage>
</organism>
<dbReference type="STRING" id="523791.Kkor_0921"/>
<evidence type="ECO:0000256" key="1">
    <source>
        <dbReference type="ARBA" id="ARBA00007274"/>
    </source>
</evidence>
<dbReference type="Gene3D" id="2.160.10.10">
    <property type="entry name" value="Hexapeptide repeat proteins"/>
    <property type="match status" value="1"/>
</dbReference>
<dbReference type="PANTHER" id="PTHR23416">
    <property type="entry name" value="SIALIC ACID SYNTHASE-RELATED"/>
    <property type="match status" value="1"/>
</dbReference>
<dbReference type="FunCoup" id="C7RAP9">
    <property type="interactions" value="248"/>
</dbReference>
<name>C7RAP9_KANKD</name>
<proteinExistence type="inferred from homology"/>
<dbReference type="Pfam" id="PF00132">
    <property type="entry name" value="Hexapep"/>
    <property type="match status" value="1"/>
</dbReference>
<dbReference type="InterPro" id="IPR018357">
    <property type="entry name" value="Hexapep_transf_CS"/>
</dbReference>
<gene>
    <name evidence="5" type="ordered locus">Kkor_0921</name>
</gene>
<dbReference type="KEGG" id="kko:Kkor_0921"/>
<dbReference type="InParanoid" id="C7RAP9"/>
<protein>
    <submittedName>
        <fullName evidence="5">Transferase hexapeptide repeat containing protein</fullName>
    </submittedName>
</protein>
<evidence type="ECO:0000313" key="6">
    <source>
        <dbReference type="Proteomes" id="UP000001231"/>
    </source>
</evidence>
<dbReference type="RefSeq" id="WP_012800855.1">
    <property type="nucleotide sequence ID" value="NC_013166.1"/>
</dbReference>
<dbReference type="SUPFAM" id="SSF51161">
    <property type="entry name" value="Trimeric LpxA-like enzymes"/>
    <property type="match status" value="1"/>
</dbReference>
<evidence type="ECO:0000256" key="3">
    <source>
        <dbReference type="ARBA" id="ARBA00022737"/>
    </source>
</evidence>
<keyword evidence="2 5" id="KW-0808">Transferase</keyword>